<reference evidence="2 3" key="2">
    <citation type="submission" date="2018-05" db="EMBL/GenBank/DDBJ databases">
        <authorList>
            <person name="Lanie J.A."/>
            <person name="Ng W.-L."/>
            <person name="Kazmierczak K.M."/>
            <person name="Andrzejewski T.M."/>
            <person name="Davidsen T.M."/>
            <person name="Wayne K.J."/>
            <person name="Tettelin H."/>
            <person name="Glass J.I."/>
            <person name="Rusch D."/>
            <person name="Podicherti R."/>
            <person name="Tsui H.-C.T."/>
            <person name="Winkler M.E."/>
        </authorList>
    </citation>
    <scope>NUCLEOTIDE SEQUENCE [LARGE SCALE GENOMIC DNA]</scope>
    <source>
        <strain evidence="2 3">YBY</strain>
    </source>
</reference>
<evidence type="ECO:0000313" key="3">
    <source>
        <dbReference type="Proteomes" id="UP000245216"/>
    </source>
</evidence>
<evidence type="ECO:0000256" key="1">
    <source>
        <dbReference type="SAM" id="MobiDB-lite"/>
    </source>
</evidence>
<gene>
    <name evidence="2" type="ORF">DF183_16945</name>
</gene>
<protein>
    <submittedName>
        <fullName evidence="2">Uncharacterized protein</fullName>
    </submittedName>
</protein>
<sequence>MTHYLRSIGRKVNLLRFPLLSAADPAEPTLPDPRDKRPVEIERIHEDDQTLPANDEPIGDKKPRSPPPAQNDQSIFN</sequence>
<organism evidence="2 3">
    <name type="scientific">Alcaligenes faecalis</name>
    <dbReference type="NCBI Taxonomy" id="511"/>
    <lineage>
        <taxon>Bacteria</taxon>
        <taxon>Pseudomonadati</taxon>
        <taxon>Pseudomonadota</taxon>
        <taxon>Betaproteobacteria</taxon>
        <taxon>Burkholderiales</taxon>
        <taxon>Alcaligenaceae</taxon>
        <taxon>Alcaligenes</taxon>
    </lineage>
</organism>
<feature type="region of interest" description="Disordered" evidence="1">
    <location>
        <begin position="21"/>
        <end position="77"/>
    </location>
</feature>
<accession>A0A2U2BHJ1</accession>
<dbReference type="EMBL" id="QEXO01000004">
    <property type="protein sequence ID" value="PWE13485.1"/>
    <property type="molecule type" value="Genomic_DNA"/>
</dbReference>
<proteinExistence type="predicted"/>
<dbReference type="Proteomes" id="UP000245216">
    <property type="component" value="Unassembled WGS sequence"/>
</dbReference>
<dbReference type="AlphaFoldDB" id="A0A2U2BHJ1"/>
<reference evidence="2 3" key="1">
    <citation type="submission" date="2018-05" db="EMBL/GenBank/DDBJ databases">
        <title>Genome Sequence of an Efficient Indole-Degrading Bacterium, Alcaligenes sp.YBY.</title>
        <authorList>
            <person name="Yang B."/>
        </authorList>
    </citation>
    <scope>NUCLEOTIDE SEQUENCE [LARGE SCALE GENOMIC DNA]</scope>
    <source>
        <strain evidence="2 3">YBY</strain>
    </source>
</reference>
<comment type="caution">
    <text evidence="2">The sequence shown here is derived from an EMBL/GenBank/DDBJ whole genome shotgun (WGS) entry which is preliminary data.</text>
</comment>
<name>A0A2U2BHJ1_ALCFA</name>
<feature type="compositionally biased region" description="Basic and acidic residues" evidence="1">
    <location>
        <begin position="32"/>
        <end position="48"/>
    </location>
</feature>
<evidence type="ECO:0000313" key="2">
    <source>
        <dbReference type="EMBL" id="PWE13485.1"/>
    </source>
</evidence>
<dbReference type="RefSeq" id="WP_109089710.1">
    <property type="nucleotide sequence ID" value="NZ_QEXO01000004.1"/>
</dbReference>